<accession>A0A0M6WA07</accession>
<name>A0A0M6WA07_9FIRM</name>
<evidence type="ECO:0000313" key="3">
    <source>
        <dbReference type="EMBL" id="CUM72128.1"/>
    </source>
</evidence>
<dbReference type="STRING" id="301302.ERS852420_00246"/>
<dbReference type="Pfam" id="PF01261">
    <property type="entry name" value="AP_endonuc_2"/>
    <property type="match status" value="1"/>
</dbReference>
<dbReference type="EMBL" id="CYXV01000001">
    <property type="protein sequence ID" value="CUM72128.1"/>
    <property type="molecule type" value="Genomic_DNA"/>
</dbReference>
<dbReference type="Gene3D" id="3.20.20.150">
    <property type="entry name" value="Divalent-metal-dependent TIM barrel enzymes"/>
    <property type="match status" value="1"/>
</dbReference>
<feature type="domain" description="Xylose isomerase-like TIM barrel" evidence="1">
    <location>
        <begin position="20"/>
        <end position="293"/>
    </location>
</feature>
<keyword evidence="4" id="KW-1185">Reference proteome</keyword>
<dbReference type="SUPFAM" id="SSF51658">
    <property type="entry name" value="Xylose isomerase-like"/>
    <property type="match status" value="1"/>
</dbReference>
<dbReference type="PANTHER" id="PTHR12110:SF21">
    <property type="entry name" value="XYLOSE ISOMERASE-LIKE TIM BARREL DOMAIN-CONTAINING PROTEIN"/>
    <property type="match status" value="1"/>
</dbReference>
<protein>
    <submittedName>
        <fullName evidence="3">L-xylulose 5-phosphate 3-epimerase</fullName>
    </submittedName>
    <submittedName>
        <fullName evidence="2">Xylose isomerase domain containing protein TIM barrel</fullName>
    </submittedName>
</protein>
<dbReference type="Proteomes" id="UP000049979">
    <property type="component" value="Unassembled WGS sequence"/>
</dbReference>
<proteinExistence type="predicted"/>
<dbReference type="Proteomes" id="UP000095495">
    <property type="component" value="Unassembled WGS sequence"/>
</dbReference>
<gene>
    <name evidence="3" type="ORF">ERS852420_00246</name>
    <name evidence="2" type="ORF">M72_20451</name>
</gene>
<dbReference type="PANTHER" id="PTHR12110">
    <property type="entry name" value="HYDROXYPYRUVATE ISOMERASE"/>
    <property type="match status" value="1"/>
</dbReference>
<dbReference type="RefSeq" id="WP_022045665.1">
    <property type="nucleotide sequence ID" value="NZ_CP173697.1"/>
</dbReference>
<evidence type="ECO:0000259" key="1">
    <source>
        <dbReference type="Pfam" id="PF01261"/>
    </source>
</evidence>
<reference evidence="4" key="1">
    <citation type="submission" date="2015-05" db="EMBL/GenBank/DDBJ databases">
        <authorList>
            <consortium name="Pathogen Informatics"/>
        </authorList>
    </citation>
    <scope>NUCLEOTIDE SEQUENCE [LARGE SCALE GENOMIC DNA]</scope>
    <source>
        <strain evidence="3 5">2789STDY5608863</strain>
        <strain evidence="4">M72</strain>
    </source>
</reference>
<reference evidence="2" key="2">
    <citation type="submission" date="2015-05" db="EMBL/GenBank/DDBJ databases">
        <authorList>
            <person name="Wang D.B."/>
            <person name="Wang M."/>
        </authorList>
    </citation>
    <scope>NUCLEOTIDE SEQUENCE [LARGE SCALE GENOMIC DNA]</scope>
    <source>
        <strain evidence="2">M72</strain>
    </source>
</reference>
<dbReference type="InterPro" id="IPR036237">
    <property type="entry name" value="Xyl_isomerase-like_sf"/>
</dbReference>
<keyword evidence="2" id="KW-0413">Isomerase</keyword>
<dbReference type="OrthoDB" id="9779184at2"/>
<dbReference type="GO" id="GO:0016853">
    <property type="term" value="F:isomerase activity"/>
    <property type="evidence" value="ECO:0007669"/>
    <property type="project" value="UniProtKB-KW"/>
</dbReference>
<evidence type="ECO:0000313" key="5">
    <source>
        <dbReference type="Proteomes" id="UP000095495"/>
    </source>
</evidence>
<dbReference type="EMBL" id="CVRR01000004">
    <property type="protein sequence ID" value="CRL32456.1"/>
    <property type="molecule type" value="Genomic_DNA"/>
</dbReference>
<dbReference type="AlphaFoldDB" id="A0A0M6WA07"/>
<sequence>MKLGFITSILDGWTYEQMMDFASEQGFECVEVACWPEEKAERRYAGVSHIDAERVNQDDEYAAHIMAYAEKAGVEISALAYYPNVMTADKEKRNAAIEHLKNVIRASKKLGVGMVTTFIGRDQTKNVRENLELVKEIWPPIIKLAEVCDVKIAIENCPMLFGEEQWPGGQNLMTTPPIWREVFKILDSDNLGINYDPSHFIWQMIDYIRPLYEFKDKIFHVHYKDIKIYRDKLESCGIMAYPLEYMSPKIPGLGDVDWGKYVSALTDIGYDGCTCIEIEDKAFEDSKEKVEKSLILSKRYLEKYVI</sequence>
<organism evidence="2 4">
    <name type="scientific">Roseburia faecis</name>
    <dbReference type="NCBI Taxonomy" id="301302"/>
    <lineage>
        <taxon>Bacteria</taxon>
        <taxon>Bacillati</taxon>
        <taxon>Bacillota</taxon>
        <taxon>Clostridia</taxon>
        <taxon>Lachnospirales</taxon>
        <taxon>Lachnospiraceae</taxon>
        <taxon>Roseburia</taxon>
    </lineage>
</organism>
<evidence type="ECO:0000313" key="2">
    <source>
        <dbReference type="EMBL" id="CRL32456.1"/>
    </source>
</evidence>
<dbReference type="InterPro" id="IPR050312">
    <property type="entry name" value="IolE/XylAMocC-like"/>
</dbReference>
<evidence type="ECO:0000313" key="4">
    <source>
        <dbReference type="Proteomes" id="UP000049979"/>
    </source>
</evidence>
<dbReference type="InterPro" id="IPR013022">
    <property type="entry name" value="Xyl_isomerase-like_TIM-brl"/>
</dbReference>